<dbReference type="OrthoDB" id="6051552at2759"/>
<evidence type="ECO:0000259" key="3">
    <source>
        <dbReference type="PROSITE" id="PS50958"/>
    </source>
</evidence>
<dbReference type="Gene3D" id="2.60.40.10">
    <property type="entry name" value="Immunoglobulins"/>
    <property type="match status" value="1"/>
</dbReference>
<dbReference type="Gene3D" id="4.10.410.20">
    <property type="match status" value="1"/>
</dbReference>
<keyword evidence="2" id="KW-0732">Signal</keyword>
<proteinExistence type="predicted"/>
<dbReference type="InterPro" id="IPR001212">
    <property type="entry name" value="Somatomedin_B_dom"/>
</dbReference>
<name>A0A401PPN6_SCYTO</name>
<dbReference type="SUPFAM" id="SSF81296">
    <property type="entry name" value="E set domains"/>
    <property type="match status" value="1"/>
</dbReference>
<organism evidence="4 5">
    <name type="scientific">Scyliorhinus torazame</name>
    <name type="common">Cloudy catshark</name>
    <name type="synonym">Catulus torazame</name>
    <dbReference type="NCBI Taxonomy" id="75743"/>
    <lineage>
        <taxon>Eukaryota</taxon>
        <taxon>Metazoa</taxon>
        <taxon>Chordata</taxon>
        <taxon>Craniata</taxon>
        <taxon>Vertebrata</taxon>
        <taxon>Chondrichthyes</taxon>
        <taxon>Elasmobranchii</taxon>
        <taxon>Galeomorphii</taxon>
        <taxon>Galeoidea</taxon>
        <taxon>Carcharhiniformes</taxon>
        <taxon>Scyliorhinidae</taxon>
        <taxon>Scyliorhinus</taxon>
    </lineage>
</organism>
<protein>
    <recommendedName>
        <fullName evidence="3">SMB domain-containing protein</fullName>
    </recommendedName>
</protein>
<sequence length="155" mass="17047">MVKGNTQKIQLFCLLTTGLISYSALQTDAQNSCENSCGQSLAKCSCHVTCESLETCCLDYREFCLRISPQSGTLMGGADFVIVGATFNTDATIVCKFKSDILTNGYVDKERKAHCISPLLYENGRIPFELSTDNGMTFTRQGTWVSADVLNERLD</sequence>
<comment type="caution">
    <text evidence="4">The sequence shown here is derived from an EMBL/GenBank/DDBJ whole genome shotgun (WGS) entry which is preliminary data.</text>
</comment>
<feature type="signal peptide" evidence="2">
    <location>
        <begin position="1"/>
        <end position="29"/>
    </location>
</feature>
<dbReference type="PROSITE" id="PS50958">
    <property type="entry name" value="SMB_2"/>
    <property type="match status" value="1"/>
</dbReference>
<dbReference type="STRING" id="75743.A0A401PPN6"/>
<dbReference type="Proteomes" id="UP000288216">
    <property type="component" value="Unassembled WGS sequence"/>
</dbReference>
<dbReference type="InterPro" id="IPR014756">
    <property type="entry name" value="Ig_E-set"/>
</dbReference>
<evidence type="ECO:0000313" key="5">
    <source>
        <dbReference type="Proteomes" id="UP000288216"/>
    </source>
</evidence>
<feature type="domain" description="SMB" evidence="3">
    <location>
        <begin position="29"/>
        <end position="68"/>
    </location>
</feature>
<keyword evidence="1" id="KW-1015">Disulfide bond</keyword>
<evidence type="ECO:0000256" key="1">
    <source>
        <dbReference type="ARBA" id="ARBA00023157"/>
    </source>
</evidence>
<dbReference type="InterPro" id="IPR013783">
    <property type="entry name" value="Ig-like_fold"/>
</dbReference>
<accession>A0A401PPN6</accession>
<evidence type="ECO:0000256" key="2">
    <source>
        <dbReference type="SAM" id="SignalP"/>
    </source>
</evidence>
<keyword evidence="5" id="KW-1185">Reference proteome</keyword>
<gene>
    <name evidence="4" type="ORF">scyTo_0018170</name>
</gene>
<evidence type="ECO:0000313" key="4">
    <source>
        <dbReference type="EMBL" id="GCB75087.1"/>
    </source>
</evidence>
<dbReference type="InterPro" id="IPR036024">
    <property type="entry name" value="Somatomedin_B-like_dom_sf"/>
</dbReference>
<reference evidence="4 5" key="1">
    <citation type="journal article" date="2018" name="Nat. Ecol. Evol.">
        <title>Shark genomes provide insights into elasmobranch evolution and the origin of vertebrates.</title>
        <authorList>
            <person name="Hara Y"/>
            <person name="Yamaguchi K"/>
            <person name="Onimaru K"/>
            <person name="Kadota M"/>
            <person name="Koyanagi M"/>
            <person name="Keeley SD"/>
            <person name="Tatsumi K"/>
            <person name="Tanaka K"/>
            <person name="Motone F"/>
            <person name="Kageyama Y"/>
            <person name="Nozu R"/>
            <person name="Adachi N"/>
            <person name="Nishimura O"/>
            <person name="Nakagawa R"/>
            <person name="Tanegashima C"/>
            <person name="Kiyatake I"/>
            <person name="Matsumoto R"/>
            <person name="Murakumo K"/>
            <person name="Nishida K"/>
            <person name="Terakita A"/>
            <person name="Kuratani S"/>
            <person name="Sato K"/>
            <person name="Hyodo S Kuraku.S."/>
        </authorList>
    </citation>
    <scope>NUCLEOTIDE SEQUENCE [LARGE SCALE GENOMIC DNA]</scope>
</reference>
<dbReference type="AlphaFoldDB" id="A0A401PPN6"/>
<dbReference type="Pfam" id="PF01033">
    <property type="entry name" value="Somatomedin_B"/>
    <property type="match status" value="1"/>
</dbReference>
<dbReference type="SUPFAM" id="SSF90188">
    <property type="entry name" value="Somatomedin B domain"/>
    <property type="match status" value="1"/>
</dbReference>
<dbReference type="EMBL" id="BFAA01012391">
    <property type="protein sequence ID" value="GCB75087.1"/>
    <property type="molecule type" value="Genomic_DNA"/>
</dbReference>
<feature type="chain" id="PRO_5019399519" description="SMB domain-containing protein" evidence="2">
    <location>
        <begin position="30"/>
        <end position="155"/>
    </location>
</feature>
<dbReference type="PROSITE" id="PS00524">
    <property type="entry name" value="SMB_1"/>
    <property type="match status" value="1"/>
</dbReference>